<dbReference type="OrthoDB" id="8198236at2"/>
<dbReference type="Proteomes" id="UP000184510">
    <property type="component" value="Unassembled WGS sequence"/>
</dbReference>
<dbReference type="Gene3D" id="3.40.390.10">
    <property type="entry name" value="Collagenase (Catalytic Domain)"/>
    <property type="match status" value="1"/>
</dbReference>
<dbReference type="NCBIfam" id="NF038122">
    <property type="entry name" value="metallo_LGF"/>
    <property type="match status" value="1"/>
</dbReference>
<keyword evidence="1" id="KW-0732">Signal</keyword>
<feature type="chain" id="PRO_5012748375" evidence="1">
    <location>
        <begin position="22"/>
        <end position="344"/>
    </location>
</feature>
<reference evidence="2 3" key="1">
    <citation type="submission" date="2016-11" db="EMBL/GenBank/DDBJ databases">
        <authorList>
            <person name="Jaros S."/>
            <person name="Januszkiewicz K."/>
            <person name="Wedrychowicz H."/>
        </authorList>
    </citation>
    <scope>NUCLEOTIDE SEQUENCE [LARGE SCALE GENOMIC DNA]</scope>
    <source>
        <strain evidence="2 3">DSM 18772</strain>
    </source>
</reference>
<dbReference type="SUPFAM" id="SSF55486">
    <property type="entry name" value="Metalloproteases ('zincins'), catalytic domain"/>
    <property type="match status" value="1"/>
</dbReference>
<dbReference type="EMBL" id="FQYR01000004">
    <property type="protein sequence ID" value="SHJ80285.1"/>
    <property type="molecule type" value="Genomic_DNA"/>
</dbReference>
<dbReference type="NCBIfam" id="TIGR02595">
    <property type="entry name" value="PEP_CTERM"/>
    <property type="match status" value="1"/>
</dbReference>
<feature type="signal peptide" evidence="1">
    <location>
        <begin position="1"/>
        <end position="21"/>
    </location>
</feature>
<dbReference type="RefSeq" id="WP_143184227.1">
    <property type="nucleotide sequence ID" value="NZ_FQYR01000004.1"/>
</dbReference>
<dbReference type="AlphaFoldDB" id="A0A1M6M9X5"/>
<sequence>MKHLKYLAPSIFILGTASSSALDIVFSPAAGMDQRALDGFESAALYWESVLMDDVTVNIEIDFTALDPGVLGQAGSTTQSVTVVDYFNALNADVTTADDAVAVANLPNAGGGSLTFLTQTDTESNSLVVGTDRDRSGNNRVLDLNTSNAKALGLFVGGAADADAFITFSSSFNWDFDQSDGVGSGLQDFVGVAIHEIGHSLGFTSGVDTVDYAIGAGIDLENFRVFSGLDMFRYSAEGELNLAAGEEAYFSIDGGATNLGHFSTGVDYGDGNQASHWRDGVGLGIMDPTANPAGQINEVSGLDLMAFDVIGWDVDVAAQAVPEPSVLGLLGIGGGLLLGRRRRN</sequence>
<keyword evidence="3" id="KW-1185">Reference proteome</keyword>
<evidence type="ECO:0000313" key="2">
    <source>
        <dbReference type="EMBL" id="SHJ80285.1"/>
    </source>
</evidence>
<evidence type="ECO:0000256" key="1">
    <source>
        <dbReference type="SAM" id="SignalP"/>
    </source>
</evidence>
<evidence type="ECO:0000313" key="3">
    <source>
        <dbReference type="Proteomes" id="UP000184510"/>
    </source>
</evidence>
<dbReference type="GO" id="GO:0008237">
    <property type="term" value="F:metallopeptidase activity"/>
    <property type="evidence" value="ECO:0007669"/>
    <property type="project" value="InterPro"/>
</dbReference>
<dbReference type="InParanoid" id="A0A1M6M9X5"/>
<dbReference type="InterPro" id="IPR013424">
    <property type="entry name" value="Ice-binding_C"/>
</dbReference>
<name>A0A1M6M9X5_9BACT</name>
<organism evidence="2 3">
    <name type="scientific">Rubritalea squalenifaciens DSM 18772</name>
    <dbReference type="NCBI Taxonomy" id="1123071"/>
    <lineage>
        <taxon>Bacteria</taxon>
        <taxon>Pseudomonadati</taxon>
        <taxon>Verrucomicrobiota</taxon>
        <taxon>Verrucomicrobiia</taxon>
        <taxon>Verrucomicrobiales</taxon>
        <taxon>Rubritaleaceae</taxon>
        <taxon>Rubritalea</taxon>
    </lineage>
</organism>
<proteinExistence type="predicted"/>
<dbReference type="STRING" id="1123071.SAMN02745181_2661"/>
<protein>
    <submittedName>
        <fullName evidence="2">PEP-CTERM protein-sorting domain-containing protein</fullName>
    </submittedName>
</protein>
<accession>A0A1M6M9X5</accession>
<dbReference type="InterPro" id="IPR024079">
    <property type="entry name" value="MetalloPept_cat_dom_sf"/>
</dbReference>
<gene>
    <name evidence="2" type="ORF">SAMN02745181_2661</name>
</gene>